<name>A0A0U2XE91_9MICC</name>
<dbReference type="STRING" id="121292.AU252_14630"/>
<dbReference type="EMBL" id="CP013747">
    <property type="protein sequence ID" value="ALV42226.1"/>
    <property type="molecule type" value="Genomic_DNA"/>
</dbReference>
<sequence length="145" mass="15550">MPLPLACADDCLGQGPKDALTHGVLVCQYFTSGSMVPADVPSGRGVGSGDYAIRFASVGGSPWMSVRIPCASYALRVTIVGQAITPDPGTLESFVGACGFPWDEEQERMAMYLQDPLQFVQRETGIVLQNPEWGVTLFDTPYDAD</sequence>
<dbReference type="AlphaFoldDB" id="A0A0U2XE91"/>
<gene>
    <name evidence="1" type="ORF">AU252_14630</name>
</gene>
<evidence type="ECO:0000313" key="1">
    <source>
        <dbReference type="EMBL" id="ALV42226.1"/>
    </source>
</evidence>
<protein>
    <submittedName>
        <fullName evidence="1">Uncharacterized protein</fullName>
    </submittedName>
</protein>
<accession>A0A0U2XE91</accession>
<dbReference type="KEGG" id="psul:AU252_14630"/>
<organism evidence="1">
    <name type="scientific">Pseudarthrobacter sulfonivorans</name>
    <dbReference type="NCBI Taxonomy" id="121292"/>
    <lineage>
        <taxon>Bacteria</taxon>
        <taxon>Bacillati</taxon>
        <taxon>Actinomycetota</taxon>
        <taxon>Actinomycetes</taxon>
        <taxon>Micrococcales</taxon>
        <taxon>Micrococcaceae</taxon>
        <taxon>Pseudarthrobacter</taxon>
    </lineage>
</organism>
<evidence type="ECO:0000313" key="2">
    <source>
        <dbReference type="Proteomes" id="UP000065151"/>
    </source>
</evidence>
<reference evidence="1 2" key="1">
    <citation type="submission" date="2015-12" db="EMBL/GenBank/DDBJ databases">
        <authorList>
            <person name="Shamseldin A."/>
            <person name="Moawad H."/>
            <person name="Abd El-Rahim W.M."/>
            <person name="Sadowsky M.J."/>
        </authorList>
    </citation>
    <scope>NUCLEOTIDE SEQUENCE [LARGE SCALE GENOMIC DNA]</scope>
    <source>
        <strain evidence="1 2">Ar51</strain>
    </source>
</reference>
<dbReference type="Proteomes" id="UP000065151">
    <property type="component" value="Chromosome"/>
</dbReference>
<proteinExistence type="predicted"/>
<dbReference type="RefSeq" id="WP_058931346.1">
    <property type="nucleotide sequence ID" value="NZ_CP013747.1"/>
</dbReference>